<dbReference type="FunFam" id="3.30.200.20:FF:000180">
    <property type="entry name" value="serine/threonine-protein kinase STY46-like"/>
    <property type="match status" value="1"/>
</dbReference>
<evidence type="ECO:0000313" key="6">
    <source>
        <dbReference type="Proteomes" id="UP000290289"/>
    </source>
</evidence>
<proteinExistence type="predicted"/>
<dbReference type="GO" id="GO:0004672">
    <property type="term" value="F:protein kinase activity"/>
    <property type="evidence" value="ECO:0007669"/>
    <property type="project" value="UniProtKB-ARBA"/>
</dbReference>
<dbReference type="AlphaFoldDB" id="A0A498JUK6"/>
<evidence type="ECO:0000256" key="2">
    <source>
        <dbReference type="ARBA" id="ARBA00022741"/>
    </source>
</evidence>
<protein>
    <recommendedName>
        <fullName evidence="7">Protein kinase domain-containing protein</fullName>
    </recommendedName>
</protein>
<evidence type="ECO:0000256" key="4">
    <source>
        <dbReference type="ARBA" id="ARBA00022840"/>
    </source>
</evidence>
<organism evidence="5 6">
    <name type="scientific">Malus domestica</name>
    <name type="common">Apple</name>
    <name type="synonym">Pyrus malus</name>
    <dbReference type="NCBI Taxonomy" id="3750"/>
    <lineage>
        <taxon>Eukaryota</taxon>
        <taxon>Viridiplantae</taxon>
        <taxon>Streptophyta</taxon>
        <taxon>Embryophyta</taxon>
        <taxon>Tracheophyta</taxon>
        <taxon>Spermatophyta</taxon>
        <taxon>Magnoliopsida</taxon>
        <taxon>eudicotyledons</taxon>
        <taxon>Gunneridae</taxon>
        <taxon>Pentapetalae</taxon>
        <taxon>rosids</taxon>
        <taxon>fabids</taxon>
        <taxon>Rosales</taxon>
        <taxon>Rosaceae</taxon>
        <taxon>Amygdaloideae</taxon>
        <taxon>Maleae</taxon>
        <taxon>Malus</taxon>
    </lineage>
</organism>
<dbReference type="SUPFAM" id="SSF56112">
    <property type="entry name" value="Protein kinase-like (PK-like)"/>
    <property type="match status" value="1"/>
</dbReference>
<keyword evidence="6" id="KW-1185">Reference proteome</keyword>
<keyword evidence="3" id="KW-0418">Kinase</keyword>
<dbReference type="STRING" id="3750.A0A498JUK6"/>
<evidence type="ECO:0000256" key="3">
    <source>
        <dbReference type="ARBA" id="ARBA00022777"/>
    </source>
</evidence>
<evidence type="ECO:0008006" key="7">
    <source>
        <dbReference type="Google" id="ProtNLM"/>
    </source>
</evidence>
<reference evidence="5 6" key="1">
    <citation type="submission" date="2018-10" db="EMBL/GenBank/DDBJ databases">
        <title>A high-quality apple genome assembly.</title>
        <authorList>
            <person name="Hu J."/>
        </authorList>
    </citation>
    <scope>NUCLEOTIDE SEQUENCE [LARGE SCALE GENOMIC DNA]</scope>
    <source>
        <strain evidence="6">cv. HFTH1</strain>
        <tissue evidence="5">Young leaf</tissue>
    </source>
</reference>
<evidence type="ECO:0000313" key="5">
    <source>
        <dbReference type="EMBL" id="RXH99538.1"/>
    </source>
</evidence>
<dbReference type="GO" id="GO:0005524">
    <property type="term" value="F:ATP binding"/>
    <property type="evidence" value="ECO:0007669"/>
    <property type="project" value="UniProtKB-KW"/>
</dbReference>
<name>A0A498JUK6_MALDO</name>
<keyword evidence="1" id="KW-0808">Transferase</keyword>
<keyword evidence="4" id="KW-0067">ATP-binding</keyword>
<dbReference type="Proteomes" id="UP000290289">
    <property type="component" value="Chromosome 5"/>
</dbReference>
<evidence type="ECO:0000256" key="1">
    <source>
        <dbReference type="ARBA" id="ARBA00022679"/>
    </source>
</evidence>
<comment type="caution">
    <text evidence="5">The sequence shown here is derived from an EMBL/GenBank/DDBJ whole genome shotgun (WGS) entry which is preliminary data.</text>
</comment>
<gene>
    <name evidence="5" type="ORF">DVH24_021340</name>
</gene>
<sequence>MCAFLLRQSADIFLPFSQRGSYQVAKWNGTKVSVKILDKDCYTDPESINAFKHELELLEKGDLGSYLQKKGRLSLSKALRFALGIAKHGRELSS</sequence>
<keyword evidence="2" id="KW-0547">Nucleotide-binding</keyword>
<dbReference type="EMBL" id="RDQH01000331">
    <property type="protein sequence ID" value="RXH99538.1"/>
    <property type="molecule type" value="Genomic_DNA"/>
</dbReference>
<dbReference type="InterPro" id="IPR011009">
    <property type="entry name" value="Kinase-like_dom_sf"/>
</dbReference>
<accession>A0A498JUK6</accession>